<keyword evidence="1" id="KW-0812">Transmembrane</keyword>
<feature type="transmembrane region" description="Helical" evidence="1">
    <location>
        <begin position="353"/>
        <end position="371"/>
    </location>
</feature>
<accession>A0A9P6FP39</accession>
<evidence type="ECO:0000313" key="3">
    <source>
        <dbReference type="Proteomes" id="UP000780801"/>
    </source>
</evidence>
<protein>
    <submittedName>
        <fullName evidence="2">Uncharacterized protein</fullName>
    </submittedName>
</protein>
<gene>
    <name evidence="2" type="ORF">BGW38_004602</name>
</gene>
<evidence type="ECO:0000256" key="1">
    <source>
        <dbReference type="SAM" id="Phobius"/>
    </source>
</evidence>
<dbReference type="EMBL" id="JAABOA010002932">
    <property type="protein sequence ID" value="KAF9579225.1"/>
    <property type="molecule type" value="Genomic_DNA"/>
</dbReference>
<keyword evidence="1" id="KW-0472">Membrane</keyword>
<dbReference type="OrthoDB" id="2405541at2759"/>
<organism evidence="2 3">
    <name type="scientific">Lunasporangiospora selenospora</name>
    <dbReference type="NCBI Taxonomy" id="979761"/>
    <lineage>
        <taxon>Eukaryota</taxon>
        <taxon>Fungi</taxon>
        <taxon>Fungi incertae sedis</taxon>
        <taxon>Mucoromycota</taxon>
        <taxon>Mortierellomycotina</taxon>
        <taxon>Mortierellomycetes</taxon>
        <taxon>Mortierellales</taxon>
        <taxon>Mortierellaceae</taxon>
        <taxon>Lunasporangiospora</taxon>
    </lineage>
</organism>
<keyword evidence="1" id="KW-1133">Transmembrane helix</keyword>
<name>A0A9P6FP39_9FUNG</name>
<sequence>MELFDIRMDDSKSLLSVSREHMDDDVIATIIKAIEDDSDSVVGLLSTPIWDVYFENSTSPLVFNSQWEIVLQQGSPDEDVLTFLRDKISIYTKTPVEYQVVRDILKNTQFSGNYTTPETPLKSIPSFDLEEMVRKVMIASNLDHPWYKMWHASRDITRTYRPFNTTSYPGYFEAAHLKDMICVAFNMTAMYPSSASSVCVIDGFTRRYEIEFYSLADLVEHKFTFKASTRNDKFITYDGSIVRLRALKLYDILVLKYMIKYFDCDTSRSIYQFLASMMLSERDVNLAHDIGWFSGIPWSAFSDARREMYQLPDPVCELDTYLAISGISKDNRNLAKGFIRDFKYQSSASPANIWIAVTSLIFALVSVIQFFKELF</sequence>
<evidence type="ECO:0000313" key="2">
    <source>
        <dbReference type="EMBL" id="KAF9579225.1"/>
    </source>
</evidence>
<dbReference type="AlphaFoldDB" id="A0A9P6FP39"/>
<dbReference type="Proteomes" id="UP000780801">
    <property type="component" value="Unassembled WGS sequence"/>
</dbReference>
<comment type="caution">
    <text evidence="2">The sequence shown here is derived from an EMBL/GenBank/DDBJ whole genome shotgun (WGS) entry which is preliminary data.</text>
</comment>
<proteinExistence type="predicted"/>
<keyword evidence="3" id="KW-1185">Reference proteome</keyword>
<reference evidence="2" key="1">
    <citation type="journal article" date="2020" name="Fungal Divers.">
        <title>Resolving the Mortierellaceae phylogeny through synthesis of multi-gene phylogenetics and phylogenomics.</title>
        <authorList>
            <person name="Vandepol N."/>
            <person name="Liber J."/>
            <person name="Desiro A."/>
            <person name="Na H."/>
            <person name="Kennedy M."/>
            <person name="Barry K."/>
            <person name="Grigoriev I.V."/>
            <person name="Miller A.N."/>
            <person name="O'Donnell K."/>
            <person name="Stajich J.E."/>
            <person name="Bonito G."/>
        </authorList>
    </citation>
    <scope>NUCLEOTIDE SEQUENCE</scope>
    <source>
        <strain evidence="2">KOD1015</strain>
    </source>
</reference>